<evidence type="ECO:0000256" key="2">
    <source>
        <dbReference type="SAM" id="Phobius"/>
    </source>
</evidence>
<dbReference type="PANTHER" id="PTHR42760">
    <property type="entry name" value="SHORT-CHAIN DEHYDROGENASES/REDUCTASES FAMILY MEMBER"/>
    <property type="match status" value="1"/>
</dbReference>
<dbReference type="GO" id="GO:0006633">
    <property type="term" value="P:fatty acid biosynthetic process"/>
    <property type="evidence" value="ECO:0007669"/>
    <property type="project" value="TreeGrafter"/>
</dbReference>
<dbReference type="Proteomes" id="UP001221757">
    <property type="component" value="Unassembled WGS sequence"/>
</dbReference>
<proteinExistence type="inferred from homology"/>
<feature type="transmembrane region" description="Helical" evidence="2">
    <location>
        <begin position="139"/>
        <end position="158"/>
    </location>
</feature>
<accession>A0AAD7GPI0</accession>
<protein>
    <submittedName>
        <fullName evidence="3">Uncharacterized protein</fullName>
    </submittedName>
</protein>
<dbReference type="SUPFAM" id="SSF51735">
    <property type="entry name" value="NAD(P)-binding Rossmann-fold domains"/>
    <property type="match status" value="1"/>
</dbReference>
<keyword evidence="2" id="KW-1133">Transmembrane helix</keyword>
<comment type="similarity">
    <text evidence="1">Belongs to the short-chain dehydrogenases/reductases (SDR) family.</text>
</comment>
<dbReference type="GO" id="GO:0016616">
    <property type="term" value="F:oxidoreductase activity, acting on the CH-OH group of donors, NAD or NADP as acceptor"/>
    <property type="evidence" value="ECO:0007669"/>
    <property type="project" value="TreeGrafter"/>
</dbReference>
<dbReference type="InterPro" id="IPR036291">
    <property type="entry name" value="NAD(P)-bd_dom_sf"/>
</dbReference>
<dbReference type="Pfam" id="PF00106">
    <property type="entry name" value="adh_short"/>
    <property type="match status" value="1"/>
</dbReference>
<evidence type="ECO:0000313" key="3">
    <source>
        <dbReference type="EMBL" id="KAJ7701206.1"/>
    </source>
</evidence>
<comment type="caution">
    <text evidence="3">The sequence shown here is derived from an EMBL/GenBank/DDBJ whole genome shotgun (WGS) entry which is preliminary data.</text>
</comment>
<keyword evidence="2" id="KW-0472">Membrane</keyword>
<keyword evidence="4" id="KW-1185">Reference proteome</keyword>
<organism evidence="3 4">
    <name type="scientific">Mycena rosella</name>
    <name type="common">Pink bonnet</name>
    <name type="synonym">Agaricus rosellus</name>
    <dbReference type="NCBI Taxonomy" id="1033263"/>
    <lineage>
        <taxon>Eukaryota</taxon>
        <taxon>Fungi</taxon>
        <taxon>Dikarya</taxon>
        <taxon>Basidiomycota</taxon>
        <taxon>Agaricomycotina</taxon>
        <taxon>Agaricomycetes</taxon>
        <taxon>Agaricomycetidae</taxon>
        <taxon>Agaricales</taxon>
        <taxon>Marasmiineae</taxon>
        <taxon>Mycenaceae</taxon>
        <taxon>Mycena</taxon>
    </lineage>
</organism>
<evidence type="ECO:0000313" key="4">
    <source>
        <dbReference type="Proteomes" id="UP001221757"/>
    </source>
</evidence>
<reference evidence="3" key="1">
    <citation type="submission" date="2023-03" db="EMBL/GenBank/DDBJ databases">
        <title>Massive genome expansion in bonnet fungi (Mycena s.s.) driven by repeated elements and novel gene families across ecological guilds.</title>
        <authorList>
            <consortium name="Lawrence Berkeley National Laboratory"/>
            <person name="Harder C.B."/>
            <person name="Miyauchi S."/>
            <person name="Viragh M."/>
            <person name="Kuo A."/>
            <person name="Thoen E."/>
            <person name="Andreopoulos B."/>
            <person name="Lu D."/>
            <person name="Skrede I."/>
            <person name="Drula E."/>
            <person name="Henrissat B."/>
            <person name="Morin E."/>
            <person name="Kohler A."/>
            <person name="Barry K."/>
            <person name="LaButti K."/>
            <person name="Morin E."/>
            <person name="Salamov A."/>
            <person name="Lipzen A."/>
            <person name="Mereny Z."/>
            <person name="Hegedus B."/>
            <person name="Baldrian P."/>
            <person name="Stursova M."/>
            <person name="Weitz H."/>
            <person name="Taylor A."/>
            <person name="Grigoriev I.V."/>
            <person name="Nagy L.G."/>
            <person name="Martin F."/>
            <person name="Kauserud H."/>
        </authorList>
    </citation>
    <scope>NUCLEOTIDE SEQUENCE</scope>
    <source>
        <strain evidence="3">CBHHK067</strain>
    </source>
</reference>
<keyword evidence="2" id="KW-0812">Transmembrane</keyword>
<evidence type="ECO:0000256" key="1">
    <source>
        <dbReference type="ARBA" id="ARBA00006484"/>
    </source>
</evidence>
<dbReference type="AlphaFoldDB" id="A0AAD7GPI0"/>
<sequence>MLESPRNAVITGAARGIGRAIAVRLAADGCNVVVNDLPVNQELLDTLVNEIESSERKAVSFAGDVTVEETVDALVEKCVATYGSLDIMICNAGNCWVKPMLDCTLEDMQGLFDTNFRSVWLGYQCAARQMIKQGTGGRIIGSGFIHIILVLDFLIYGYPLMSVYSASKFAIRGLTQAADTPTPTTQEWGPQRITVNTCCPGMIELGKSLALAAGFVDIEPANVWASMAALKRIGDTKDLVGFVSYLASEESGVTGQSRPSQKVSQIYSCNRFSGSASLPSGCVE</sequence>
<dbReference type="EMBL" id="JARKIE010000018">
    <property type="protein sequence ID" value="KAJ7701206.1"/>
    <property type="molecule type" value="Genomic_DNA"/>
</dbReference>
<dbReference type="PRINTS" id="PR00081">
    <property type="entry name" value="GDHRDH"/>
</dbReference>
<dbReference type="GO" id="GO:0048038">
    <property type="term" value="F:quinone binding"/>
    <property type="evidence" value="ECO:0007669"/>
    <property type="project" value="TreeGrafter"/>
</dbReference>
<gene>
    <name evidence="3" type="ORF">B0H17DRAFT_1245922</name>
</gene>
<name>A0AAD7GPI0_MYCRO</name>
<dbReference type="Gene3D" id="3.40.50.720">
    <property type="entry name" value="NAD(P)-binding Rossmann-like Domain"/>
    <property type="match status" value="1"/>
</dbReference>
<dbReference type="InterPro" id="IPR002347">
    <property type="entry name" value="SDR_fam"/>
</dbReference>
<dbReference type="PANTHER" id="PTHR42760:SF121">
    <property type="entry name" value="3-OXOACYL-(ACYL-CARRIER-PROTEIN) REDUCTASE"/>
    <property type="match status" value="1"/>
</dbReference>